<dbReference type="GO" id="GO:0043565">
    <property type="term" value="F:sequence-specific DNA binding"/>
    <property type="evidence" value="ECO:0007669"/>
    <property type="project" value="TreeGrafter"/>
</dbReference>
<protein>
    <submittedName>
        <fullName evidence="6">LysR family transcriptional regulator</fullName>
    </submittedName>
</protein>
<dbReference type="InterPro" id="IPR036388">
    <property type="entry name" value="WH-like_DNA-bd_sf"/>
</dbReference>
<accession>A0A1D9LH85</accession>
<dbReference type="PANTHER" id="PTHR30537:SF66">
    <property type="entry name" value="IRON-REGULATED VIRULENCE REGULATORY PROTEIN IRGB"/>
    <property type="match status" value="1"/>
</dbReference>
<evidence type="ECO:0000256" key="3">
    <source>
        <dbReference type="ARBA" id="ARBA00023125"/>
    </source>
</evidence>
<gene>
    <name evidence="6" type="ORF">BKX93_11775</name>
</gene>
<dbReference type="AlphaFoldDB" id="A0A1D9LH85"/>
<dbReference type="Pfam" id="PF03466">
    <property type="entry name" value="LysR_substrate"/>
    <property type="match status" value="1"/>
</dbReference>
<dbReference type="Pfam" id="PF00126">
    <property type="entry name" value="HTH_1"/>
    <property type="match status" value="1"/>
</dbReference>
<dbReference type="EMBL" id="CP017707">
    <property type="protein sequence ID" value="AOZ50598.1"/>
    <property type="molecule type" value="Genomic_DNA"/>
</dbReference>
<dbReference type="KEGG" id="cvc:BKX93_11775"/>
<dbReference type="InterPro" id="IPR000847">
    <property type="entry name" value="LysR_HTH_N"/>
</dbReference>
<evidence type="ECO:0000256" key="4">
    <source>
        <dbReference type="ARBA" id="ARBA00023163"/>
    </source>
</evidence>
<dbReference type="CDD" id="cd08422">
    <property type="entry name" value="PBP2_CrgA_like"/>
    <property type="match status" value="1"/>
</dbReference>
<dbReference type="Gene3D" id="1.10.10.10">
    <property type="entry name" value="Winged helix-like DNA-binding domain superfamily/Winged helix DNA-binding domain"/>
    <property type="match status" value="1"/>
</dbReference>
<dbReference type="InterPro" id="IPR005119">
    <property type="entry name" value="LysR_subst-bd"/>
</dbReference>
<dbReference type="Proteomes" id="UP000178776">
    <property type="component" value="Chromosome"/>
</dbReference>
<proteinExistence type="inferred from homology"/>
<dbReference type="Gene3D" id="3.40.190.290">
    <property type="match status" value="1"/>
</dbReference>
<name>A0A1D9LH85_9NEIS</name>
<dbReference type="STRING" id="1108595.BKX93_11775"/>
<dbReference type="PANTHER" id="PTHR30537">
    <property type="entry name" value="HTH-TYPE TRANSCRIPTIONAL REGULATOR"/>
    <property type="match status" value="1"/>
</dbReference>
<sequence>MSLQRFRIFAAIVESGSLTAAAEALGHSKAVVSFNLKQLEAELGVALLTRSTRRLQLTETGRRFYQDCLHVLRMAQTAMDDARRGHGGLQGTLSVSTTPEYGRRRVIPALAAFSRLHPRLTVRLESSSRHADLISQQVDVAIRLGSLSDSSYRARLLEEFDIWPVASPGYLAQPGKQVESVDDLSRADWLAHSRLAAPLRWKLTGQNGEAMLDAGDAPRVTADTSGALLDFARQGCGVALLPDWQVKDDVAAGALESLLPDWRFPRQGVYAVYPDTRHLPEKVRAFIDFFADYLAARQREG</sequence>
<dbReference type="PROSITE" id="PS50931">
    <property type="entry name" value="HTH_LYSR"/>
    <property type="match status" value="1"/>
</dbReference>
<dbReference type="SUPFAM" id="SSF53850">
    <property type="entry name" value="Periplasmic binding protein-like II"/>
    <property type="match status" value="1"/>
</dbReference>
<dbReference type="InterPro" id="IPR036390">
    <property type="entry name" value="WH_DNA-bd_sf"/>
</dbReference>
<dbReference type="GO" id="GO:0003700">
    <property type="term" value="F:DNA-binding transcription factor activity"/>
    <property type="evidence" value="ECO:0007669"/>
    <property type="project" value="InterPro"/>
</dbReference>
<evidence type="ECO:0000256" key="1">
    <source>
        <dbReference type="ARBA" id="ARBA00009437"/>
    </source>
</evidence>
<keyword evidence="2" id="KW-0805">Transcription regulation</keyword>
<reference evidence="6 7" key="1">
    <citation type="submission" date="2016-10" db="EMBL/GenBank/DDBJ databases">
        <title>Chromobacterium muskegensis sp. nov., an insecticidal bacterium isolated from Sphagnum bogs.</title>
        <authorList>
            <person name="Sparks M.E."/>
            <person name="Blackburn M.B."/>
            <person name="Gundersen-Rindal D.E."/>
            <person name="Mitchell A."/>
            <person name="Farrar R."/>
            <person name="Kuhar D."/>
        </authorList>
    </citation>
    <scope>NUCLEOTIDE SEQUENCE [LARGE SCALE GENOMIC DNA]</scope>
    <source>
        <strain evidence="6 7">21-1</strain>
    </source>
</reference>
<keyword evidence="3" id="KW-0238">DNA-binding</keyword>
<dbReference type="FunFam" id="1.10.10.10:FF:000001">
    <property type="entry name" value="LysR family transcriptional regulator"/>
    <property type="match status" value="1"/>
</dbReference>
<evidence type="ECO:0000259" key="5">
    <source>
        <dbReference type="PROSITE" id="PS50931"/>
    </source>
</evidence>
<evidence type="ECO:0000313" key="6">
    <source>
        <dbReference type="EMBL" id="AOZ50598.1"/>
    </source>
</evidence>
<evidence type="ECO:0000256" key="2">
    <source>
        <dbReference type="ARBA" id="ARBA00023015"/>
    </source>
</evidence>
<dbReference type="InterPro" id="IPR058163">
    <property type="entry name" value="LysR-type_TF_proteobact-type"/>
</dbReference>
<comment type="similarity">
    <text evidence="1">Belongs to the LysR transcriptional regulatory family.</text>
</comment>
<organism evidence="6 7">
    <name type="scientific">Chromobacterium vaccinii</name>
    <dbReference type="NCBI Taxonomy" id="1108595"/>
    <lineage>
        <taxon>Bacteria</taxon>
        <taxon>Pseudomonadati</taxon>
        <taxon>Pseudomonadota</taxon>
        <taxon>Betaproteobacteria</taxon>
        <taxon>Neisseriales</taxon>
        <taxon>Chromobacteriaceae</taxon>
        <taxon>Chromobacterium</taxon>
    </lineage>
</organism>
<dbReference type="GO" id="GO:0006351">
    <property type="term" value="P:DNA-templated transcription"/>
    <property type="evidence" value="ECO:0007669"/>
    <property type="project" value="TreeGrafter"/>
</dbReference>
<feature type="domain" description="HTH lysR-type" evidence="5">
    <location>
        <begin position="1"/>
        <end position="58"/>
    </location>
</feature>
<keyword evidence="4" id="KW-0804">Transcription</keyword>
<dbReference type="RefSeq" id="WP_070979929.1">
    <property type="nucleotide sequence ID" value="NZ_CP017707.1"/>
</dbReference>
<dbReference type="SUPFAM" id="SSF46785">
    <property type="entry name" value="Winged helix' DNA-binding domain"/>
    <property type="match status" value="1"/>
</dbReference>
<dbReference type="GeneID" id="68841888"/>
<evidence type="ECO:0000313" key="7">
    <source>
        <dbReference type="Proteomes" id="UP000178776"/>
    </source>
</evidence>